<evidence type="ECO:0000256" key="3">
    <source>
        <dbReference type="ARBA" id="ARBA00004609"/>
    </source>
</evidence>
<evidence type="ECO:0000256" key="4">
    <source>
        <dbReference type="ARBA" id="ARBA00008773"/>
    </source>
</evidence>
<evidence type="ECO:0000256" key="23">
    <source>
        <dbReference type="SAM" id="SignalP"/>
    </source>
</evidence>
<evidence type="ECO:0000313" key="25">
    <source>
        <dbReference type="Proteomes" id="UP000799772"/>
    </source>
</evidence>
<name>A0A9P4INS3_9PEZI</name>
<dbReference type="InterPro" id="IPR050732">
    <property type="entry name" value="Beta-glucan_modifiers"/>
</dbReference>
<dbReference type="InterPro" id="IPR017853">
    <property type="entry name" value="GH"/>
</dbReference>
<dbReference type="SUPFAM" id="SSF51445">
    <property type="entry name" value="(Trans)glycosidases"/>
    <property type="match status" value="1"/>
</dbReference>
<evidence type="ECO:0000256" key="19">
    <source>
        <dbReference type="ARBA" id="ARBA00025152"/>
    </source>
</evidence>
<dbReference type="GO" id="GO:0000272">
    <property type="term" value="P:polysaccharide catabolic process"/>
    <property type="evidence" value="ECO:0007669"/>
    <property type="project" value="UniProtKB-KW"/>
</dbReference>
<evidence type="ECO:0000256" key="20">
    <source>
        <dbReference type="ARBA" id="ARBA00032134"/>
    </source>
</evidence>
<keyword evidence="15" id="KW-0119">Carbohydrate metabolism</keyword>
<keyword evidence="17" id="KW-0961">Cell wall biogenesis/degradation</keyword>
<keyword evidence="18" id="KW-0624">Polysaccharide degradation</keyword>
<dbReference type="PANTHER" id="PTHR16631">
    <property type="entry name" value="GLUCAN 1,3-BETA-GLUCOSIDASE"/>
    <property type="match status" value="1"/>
</dbReference>
<evidence type="ECO:0000256" key="5">
    <source>
        <dbReference type="ARBA" id="ARBA00012780"/>
    </source>
</evidence>
<evidence type="ECO:0000256" key="7">
    <source>
        <dbReference type="ARBA" id="ARBA00022475"/>
    </source>
</evidence>
<keyword evidence="8" id="KW-0134">Cell wall</keyword>
<evidence type="ECO:0000256" key="21">
    <source>
        <dbReference type="ARBA" id="ARBA00032906"/>
    </source>
</evidence>
<keyword evidence="14" id="KW-0325">Glycoprotein</keyword>
<proteinExistence type="inferred from homology"/>
<comment type="function">
    <text evidence="19">Glucanases play a role in cell expansion during growth, in cell-cell fusion during mating, and in spore release during sporulation. This enzyme may be involved in beta-glucan degradation and also function biosynthetically as a transglycosylase.</text>
</comment>
<keyword evidence="25" id="KW-1185">Reference proteome</keyword>
<evidence type="ECO:0000256" key="22">
    <source>
        <dbReference type="RuleBase" id="RU004335"/>
    </source>
</evidence>
<dbReference type="OrthoDB" id="77201at2759"/>
<evidence type="ECO:0000256" key="6">
    <source>
        <dbReference type="ARBA" id="ARBA00019762"/>
    </source>
</evidence>
<evidence type="ECO:0000256" key="17">
    <source>
        <dbReference type="ARBA" id="ARBA00023316"/>
    </source>
</evidence>
<keyword evidence="12 24" id="KW-0378">Hydrolase</keyword>
<keyword evidence="7" id="KW-1003">Cell membrane</keyword>
<keyword evidence="16" id="KW-0449">Lipoprotein</keyword>
<dbReference type="Pfam" id="PF00332">
    <property type="entry name" value="Glyco_hydro_17"/>
    <property type="match status" value="1"/>
</dbReference>
<evidence type="ECO:0000256" key="13">
    <source>
        <dbReference type="ARBA" id="ARBA00023136"/>
    </source>
</evidence>
<evidence type="ECO:0000256" key="11">
    <source>
        <dbReference type="ARBA" id="ARBA00022729"/>
    </source>
</evidence>
<dbReference type="Gene3D" id="3.20.20.80">
    <property type="entry name" value="Glycosidases"/>
    <property type="match status" value="1"/>
</dbReference>
<dbReference type="GO" id="GO:0009986">
    <property type="term" value="C:cell surface"/>
    <property type="evidence" value="ECO:0007669"/>
    <property type="project" value="TreeGrafter"/>
</dbReference>
<feature type="chain" id="PRO_5040396403" description="Probable glucan endo-1,3-beta-glucosidase eglC" evidence="23">
    <location>
        <begin position="20"/>
        <end position="290"/>
    </location>
</feature>
<dbReference type="GO" id="GO:0098552">
    <property type="term" value="C:side of membrane"/>
    <property type="evidence" value="ECO:0007669"/>
    <property type="project" value="UniProtKB-KW"/>
</dbReference>
<dbReference type="Proteomes" id="UP000799772">
    <property type="component" value="Unassembled WGS sequence"/>
</dbReference>
<evidence type="ECO:0000256" key="12">
    <source>
        <dbReference type="ARBA" id="ARBA00022801"/>
    </source>
</evidence>
<evidence type="ECO:0000313" key="24">
    <source>
        <dbReference type="EMBL" id="KAF2104504.1"/>
    </source>
</evidence>
<dbReference type="GO" id="GO:0005886">
    <property type="term" value="C:plasma membrane"/>
    <property type="evidence" value="ECO:0007669"/>
    <property type="project" value="UniProtKB-SubCell"/>
</dbReference>
<evidence type="ECO:0000256" key="18">
    <source>
        <dbReference type="ARBA" id="ARBA00023326"/>
    </source>
</evidence>
<evidence type="ECO:0000256" key="1">
    <source>
        <dbReference type="ARBA" id="ARBA00000382"/>
    </source>
</evidence>
<dbReference type="GO" id="GO:0042973">
    <property type="term" value="F:glucan endo-1,3-beta-D-glucosidase activity"/>
    <property type="evidence" value="ECO:0007669"/>
    <property type="project" value="UniProtKB-EC"/>
</dbReference>
<evidence type="ECO:0000256" key="14">
    <source>
        <dbReference type="ARBA" id="ARBA00023180"/>
    </source>
</evidence>
<keyword evidence="10" id="KW-0336">GPI-anchor</keyword>
<keyword evidence="11 23" id="KW-0732">Signal</keyword>
<dbReference type="EC" id="3.2.1.39" evidence="5"/>
<dbReference type="GO" id="GO:0071555">
    <property type="term" value="P:cell wall organization"/>
    <property type="evidence" value="ECO:0007669"/>
    <property type="project" value="UniProtKB-KW"/>
</dbReference>
<gene>
    <name evidence="24" type="ORF">NA57DRAFT_70708</name>
</gene>
<dbReference type="GO" id="GO:0009277">
    <property type="term" value="C:fungal-type cell wall"/>
    <property type="evidence" value="ECO:0007669"/>
    <property type="project" value="TreeGrafter"/>
</dbReference>
<protein>
    <recommendedName>
        <fullName evidence="6">Probable glucan endo-1,3-beta-glucosidase eglC</fullName>
        <ecNumber evidence="5">3.2.1.39</ecNumber>
    </recommendedName>
    <alternativeName>
        <fullName evidence="20">Endo-1,3-beta-glucanase eglC</fullName>
    </alternativeName>
    <alternativeName>
        <fullName evidence="21">Laminarinase eglC</fullName>
    </alternativeName>
</protein>
<evidence type="ECO:0000256" key="8">
    <source>
        <dbReference type="ARBA" id="ARBA00022512"/>
    </source>
</evidence>
<dbReference type="EMBL" id="ML978121">
    <property type="protein sequence ID" value="KAF2104504.1"/>
    <property type="molecule type" value="Genomic_DNA"/>
</dbReference>
<comment type="similarity">
    <text evidence="4 22">Belongs to the glycosyl hydrolase 17 family.</text>
</comment>
<dbReference type="AlphaFoldDB" id="A0A9P4INS3"/>
<evidence type="ECO:0000256" key="16">
    <source>
        <dbReference type="ARBA" id="ARBA00023288"/>
    </source>
</evidence>
<feature type="signal peptide" evidence="23">
    <location>
        <begin position="1"/>
        <end position="19"/>
    </location>
</feature>
<dbReference type="PANTHER" id="PTHR16631:SF13">
    <property type="entry name" value="GLUCAN ENDO-1,3-BETA-GLUCOSIDASE EGLC-RELATED"/>
    <property type="match status" value="1"/>
</dbReference>
<accession>A0A9P4INS3</accession>
<dbReference type="GO" id="GO:0005576">
    <property type="term" value="C:extracellular region"/>
    <property type="evidence" value="ECO:0007669"/>
    <property type="project" value="TreeGrafter"/>
</dbReference>
<evidence type="ECO:0000256" key="15">
    <source>
        <dbReference type="ARBA" id="ARBA00023277"/>
    </source>
</evidence>
<comment type="caution">
    <text evidence="24">The sequence shown here is derived from an EMBL/GenBank/DDBJ whole genome shotgun (WGS) entry which is preliminary data.</text>
</comment>
<evidence type="ECO:0000256" key="10">
    <source>
        <dbReference type="ARBA" id="ARBA00022622"/>
    </source>
</evidence>
<comment type="subcellular location">
    <subcellularLocation>
        <location evidence="3">Cell membrane</location>
        <topology evidence="3">Lipid-anchor</topology>
        <topology evidence="3">GPI-anchor</topology>
    </subcellularLocation>
    <subcellularLocation>
        <location evidence="2">Secreted</location>
        <location evidence="2">Cell wall</location>
    </subcellularLocation>
</comment>
<organism evidence="24 25">
    <name type="scientific">Rhizodiscina lignyota</name>
    <dbReference type="NCBI Taxonomy" id="1504668"/>
    <lineage>
        <taxon>Eukaryota</taxon>
        <taxon>Fungi</taxon>
        <taxon>Dikarya</taxon>
        <taxon>Ascomycota</taxon>
        <taxon>Pezizomycotina</taxon>
        <taxon>Dothideomycetes</taxon>
        <taxon>Pleosporomycetidae</taxon>
        <taxon>Aulographales</taxon>
        <taxon>Rhizodiscinaceae</taxon>
        <taxon>Rhizodiscina</taxon>
    </lineage>
</organism>
<keyword evidence="13" id="KW-0472">Membrane</keyword>
<keyword evidence="9" id="KW-0964">Secreted</keyword>
<comment type="catalytic activity">
    <reaction evidence="1">
        <text>Hydrolysis of (1-&gt;3)-beta-D-glucosidic linkages in (1-&gt;3)-beta-D-glucans.</text>
        <dbReference type="EC" id="3.2.1.39"/>
    </reaction>
</comment>
<sequence length="290" mass="30979">MRLSTLLTTTFALSRGVTAFWKGLNVGANNPDGSCKTQAQWETAFKALAGLPPKFTAARLFASSDCNTLQNAVPAAIATGIKLLVGVWTEDAIHYGAEKAALEAAIKAHGCDWMMAVSAGSEDLYRGDTTAATLAGQIHDVRGMVQDSLGCKKVKVGHVDTWTAWVNGANTDVIKACDFVGNDAYPYWQGSTISQSSDVFWTAMNQTRDVVNKVKPGTLVFITETGWPVTGSSFGSSVPSKANAQAYWKSVGCAALKQAHTFWYAYEDYSSNPSFGVIGQNGKAIYSLTC</sequence>
<evidence type="ECO:0000256" key="9">
    <source>
        <dbReference type="ARBA" id="ARBA00022525"/>
    </source>
</evidence>
<reference evidence="24" key="1">
    <citation type="journal article" date="2020" name="Stud. Mycol.">
        <title>101 Dothideomycetes genomes: a test case for predicting lifestyles and emergence of pathogens.</title>
        <authorList>
            <person name="Haridas S."/>
            <person name="Albert R."/>
            <person name="Binder M."/>
            <person name="Bloem J."/>
            <person name="Labutti K."/>
            <person name="Salamov A."/>
            <person name="Andreopoulos B."/>
            <person name="Baker S."/>
            <person name="Barry K."/>
            <person name="Bills G."/>
            <person name="Bluhm B."/>
            <person name="Cannon C."/>
            <person name="Castanera R."/>
            <person name="Culley D."/>
            <person name="Daum C."/>
            <person name="Ezra D."/>
            <person name="Gonzalez J."/>
            <person name="Henrissat B."/>
            <person name="Kuo A."/>
            <person name="Liang C."/>
            <person name="Lipzen A."/>
            <person name="Lutzoni F."/>
            <person name="Magnuson J."/>
            <person name="Mondo S."/>
            <person name="Nolan M."/>
            <person name="Ohm R."/>
            <person name="Pangilinan J."/>
            <person name="Park H.-J."/>
            <person name="Ramirez L."/>
            <person name="Alfaro M."/>
            <person name="Sun H."/>
            <person name="Tritt A."/>
            <person name="Yoshinaga Y."/>
            <person name="Zwiers L.-H."/>
            <person name="Turgeon B."/>
            <person name="Goodwin S."/>
            <person name="Spatafora J."/>
            <person name="Crous P."/>
            <person name="Grigoriev I."/>
        </authorList>
    </citation>
    <scope>NUCLEOTIDE SEQUENCE</scope>
    <source>
        <strain evidence="24">CBS 133067</strain>
    </source>
</reference>
<dbReference type="InterPro" id="IPR000490">
    <property type="entry name" value="Glyco_hydro_17"/>
</dbReference>
<evidence type="ECO:0000256" key="2">
    <source>
        <dbReference type="ARBA" id="ARBA00004191"/>
    </source>
</evidence>